<reference evidence="1" key="1">
    <citation type="submission" date="2023-10" db="EMBL/GenBank/DDBJ databases">
        <title>A new archaeal virus that suppresses the transcription of host immunity genes.</title>
        <authorList>
            <person name="Turgeman-Grott I."/>
            <person name="Golan N."/>
            <person name="Neri U."/>
            <person name="Naki D."/>
            <person name="Altman N."/>
            <person name="Eizenshtein K."/>
            <person name="Choudhary D."/>
            <person name="Levi R."/>
            <person name="Himani H."/>
            <person name="Reshef L."/>
            <person name="Papke T.R."/>
            <person name="Gophna U."/>
        </authorList>
    </citation>
    <scope>NUCLEOTIDE SEQUENCE</scope>
    <source>
        <strain evidence="1">Atlit-48N</strain>
    </source>
</reference>
<evidence type="ECO:0000313" key="1">
    <source>
        <dbReference type="EMBL" id="XRJ21250.1"/>
    </source>
</evidence>
<gene>
    <name evidence="1" type="ORF">DEQ67_012875</name>
</gene>
<proteinExistence type="predicted"/>
<name>A0ACD5I134_9EURY</name>
<sequence>MKQINPTYTSQRCSKCGFTHEDNRPHTNGQDEVGCLKCGYDVHADYNAAKNIGLKYLRDQQKSGRGGAPVGVRLNSGMLNVNGEYSPTALSS</sequence>
<protein>
    <submittedName>
        <fullName evidence="1">Zinc ribbon domain-containing protein</fullName>
    </submittedName>
</protein>
<dbReference type="EMBL" id="CP137689">
    <property type="protein sequence ID" value="XRJ21250.1"/>
    <property type="molecule type" value="Genomic_DNA"/>
</dbReference>
<dbReference type="Proteomes" id="UP000257089">
    <property type="component" value="Chromosome"/>
</dbReference>
<organism evidence="1 2">
    <name type="scientific">Haloferax sp. Atlit-48N</name>
    <dbReference type="NCBI Taxonomy" id="2077198"/>
    <lineage>
        <taxon>Archaea</taxon>
        <taxon>Methanobacteriati</taxon>
        <taxon>Methanobacteriota</taxon>
        <taxon>Stenosarchaea group</taxon>
        <taxon>Halobacteria</taxon>
        <taxon>Halobacteriales</taxon>
        <taxon>Haloferacaceae</taxon>
        <taxon>Haloferax</taxon>
    </lineage>
</organism>
<evidence type="ECO:0000313" key="2">
    <source>
        <dbReference type="Proteomes" id="UP000257089"/>
    </source>
</evidence>
<accession>A0ACD5I134</accession>